<dbReference type="GO" id="GO:0006417">
    <property type="term" value="P:regulation of translation"/>
    <property type="evidence" value="ECO:0007669"/>
    <property type="project" value="UniProtKB-KW"/>
</dbReference>
<dbReference type="InterPro" id="IPR001950">
    <property type="entry name" value="SUI1"/>
</dbReference>
<evidence type="ECO:0000256" key="2">
    <source>
        <dbReference type="ARBA" id="ARBA00022845"/>
    </source>
</evidence>
<keyword evidence="2" id="KW-0810">Translation regulation</keyword>
<dbReference type="GO" id="GO:0003729">
    <property type="term" value="F:mRNA binding"/>
    <property type="evidence" value="ECO:0007669"/>
    <property type="project" value="TreeGrafter"/>
</dbReference>
<dbReference type="EMBL" id="JADIMW010000078">
    <property type="protein sequence ID" value="MBO8438726.1"/>
    <property type="molecule type" value="Genomic_DNA"/>
</dbReference>
<evidence type="ECO:0000313" key="5">
    <source>
        <dbReference type="EMBL" id="MBO8438726.1"/>
    </source>
</evidence>
<protein>
    <submittedName>
        <fullName evidence="5">Translation initiation factor</fullName>
    </submittedName>
</protein>
<comment type="similarity">
    <text evidence="1">Belongs to the SUI1 family.</text>
</comment>
<feature type="domain" description="SUI1" evidence="4">
    <location>
        <begin position="48"/>
        <end position="108"/>
    </location>
</feature>
<dbReference type="AlphaFoldDB" id="A0A9D9H731"/>
<dbReference type="InterPro" id="IPR036877">
    <property type="entry name" value="SUI1_dom_sf"/>
</dbReference>
<dbReference type="SUPFAM" id="SSF55159">
    <property type="entry name" value="eIF1-like"/>
    <property type="match status" value="1"/>
</dbReference>
<accession>A0A9D9H731</accession>
<evidence type="ECO:0000256" key="1">
    <source>
        <dbReference type="ARBA" id="ARBA00005422"/>
    </source>
</evidence>
<name>A0A9D9H731_9BACT</name>
<dbReference type="Gene3D" id="3.30.780.10">
    <property type="entry name" value="SUI1-like domain"/>
    <property type="match status" value="1"/>
</dbReference>
<dbReference type="CDD" id="cd11567">
    <property type="entry name" value="YciH_like"/>
    <property type="match status" value="1"/>
</dbReference>
<organism evidence="5 6">
    <name type="scientific">Candidatus Caccoplasma merdipullorum</name>
    <dbReference type="NCBI Taxonomy" id="2840718"/>
    <lineage>
        <taxon>Bacteria</taxon>
        <taxon>Pseudomonadati</taxon>
        <taxon>Bacteroidota</taxon>
        <taxon>Bacteroidia</taxon>
        <taxon>Bacteroidales</taxon>
        <taxon>Bacteroidaceae</taxon>
        <taxon>Bacteroidaceae incertae sedis</taxon>
        <taxon>Candidatus Caccoplasma</taxon>
    </lineage>
</organism>
<evidence type="ECO:0000259" key="4">
    <source>
        <dbReference type="PROSITE" id="PS50296"/>
    </source>
</evidence>
<dbReference type="InterPro" id="IPR005872">
    <property type="entry name" value="SUI1_arc_bac"/>
</dbReference>
<sequence length="115" mass="12813">MSNSNDWKSRLNIVYSTNPDFKYDNGEEDDVHAAPKEKQQVRIKLDKRNRGGKTVTLITGIEGSDDEIAALATKLKSKIGTGGSAKEGEIIIQGDFRNRVMELLLKEGYAKCRII</sequence>
<dbReference type="Proteomes" id="UP000823636">
    <property type="component" value="Unassembled WGS sequence"/>
</dbReference>
<dbReference type="GO" id="GO:0002188">
    <property type="term" value="P:translation reinitiation"/>
    <property type="evidence" value="ECO:0007669"/>
    <property type="project" value="TreeGrafter"/>
</dbReference>
<evidence type="ECO:0000256" key="3">
    <source>
        <dbReference type="ARBA" id="ARBA00022917"/>
    </source>
</evidence>
<keyword evidence="3" id="KW-0648">Protein biosynthesis</keyword>
<gene>
    <name evidence="5" type="ORF">IAC54_07515</name>
</gene>
<reference evidence="5" key="1">
    <citation type="submission" date="2020-10" db="EMBL/GenBank/DDBJ databases">
        <authorList>
            <person name="Gilroy R."/>
        </authorList>
    </citation>
    <scope>NUCLEOTIDE SEQUENCE</scope>
    <source>
        <strain evidence="5">G3-4614</strain>
    </source>
</reference>
<dbReference type="GO" id="GO:0003743">
    <property type="term" value="F:translation initiation factor activity"/>
    <property type="evidence" value="ECO:0007669"/>
    <property type="project" value="UniProtKB-KW"/>
</dbReference>
<dbReference type="PIRSF" id="PIRSF037511">
    <property type="entry name" value="Transl_init_SUI1_pro"/>
    <property type="match status" value="1"/>
</dbReference>
<dbReference type="InterPro" id="IPR050318">
    <property type="entry name" value="DENR/SUI1_TIF"/>
</dbReference>
<dbReference type="Pfam" id="PF01253">
    <property type="entry name" value="SUI1"/>
    <property type="match status" value="1"/>
</dbReference>
<keyword evidence="5" id="KW-0396">Initiation factor</keyword>
<dbReference type="PANTHER" id="PTHR12789:SF0">
    <property type="entry name" value="DENSITY-REGULATED PROTEIN"/>
    <property type="match status" value="1"/>
</dbReference>
<evidence type="ECO:0000313" key="6">
    <source>
        <dbReference type="Proteomes" id="UP000823636"/>
    </source>
</evidence>
<proteinExistence type="inferred from homology"/>
<reference evidence="5" key="2">
    <citation type="journal article" date="2021" name="PeerJ">
        <title>Extensive microbial diversity within the chicken gut microbiome revealed by metagenomics and culture.</title>
        <authorList>
            <person name="Gilroy R."/>
            <person name="Ravi A."/>
            <person name="Getino M."/>
            <person name="Pursley I."/>
            <person name="Horton D.L."/>
            <person name="Alikhan N.F."/>
            <person name="Baker D."/>
            <person name="Gharbi K."/>
            <person name="Hall N."/>
            <person name="Watson M."/>
            <person name="Adriaenssens E.M."/>
            <person name="Foster-Nyarko E."/>
            <person name="Jarju S."/>
            <person name="Secka A."/>
            <person name="Antonio M."/>
            <person name="Oren A."/>
            <person name="Chaudhuri R.R."/>
            <person name="La Ragione R."/>
            <person name="Hildebrand F."/>
            <person name="Pallen M.J."/>
        </authorList>
    </citation>
    <scope>NUCLEOTIDE SEQUENCE</scope>
    <source>
        <strain evidence="5">G3-4614</strain>
    </source>
</reference>
<comment type="caution">
    <text evidence="5">The sequence shown here is derived from an EMBL/GenBank/DDBJ whole genome shotgun (WGS) entry which is preliminary data.</text>
</comment>
<dbReference type="GO" id="GO:0001731">
    <property type="term" value="P:formation of translation preinitiation complex"/>
    <property type="evidence" value="ECO:0007669"/>
    <property type="project" value="TreeGrafter"/>
</dbReference>
<dbReference type="PROSITE" id="PS50296">
    <property type="entry name" value="SUI1"/>
    <property type="match status" value="1"/>
</dbReference>
<dbReference type="PANTHER" id="PTHR12789">
    <property type="entry name" value="DENSITY-REGULATED PROTEIN HOMOLOG"/>
    <property type="match status" value="1"/>
</dbReference>